<keyword evidence="7 8" id="KW-0472">Membrane</keyword>
<evidence type="ECO:0000256" key="4">
    <source>
        <dbReference type="ARBA" id="ARBA00022475"/>
    </source>
</evidence>
<evidence type="ECO:0000313" key="9">
    <source>
        <dbReference type="EMBL" id="SDI25820.1"/>
    </source>
</evidence>
<dbReference type="PANTHER" id="PTHR34979:SF1">
    <property type="entry name" value="INNER MEMBRANE PROTEIN YGAZ"/>
    <property type="match status" value="1"/>
</dbReference>
<keyword evidence="3" id="KW-0813">Transport</keyword>
<keyword evidence="10" id="KW-1185">Reference proteome</keyword>
<dbReference type="RefSeq" id="WP_090395515.1">
    <property type="nucleotide sequence ID" value="NZ_FNEN01000001.1"/>
</dbReference>
<evidence type="ECO:0000256" key="7">
    <source>
        <dbReference type="ARBA" id="ARBA00023136"/>
    </source>
</evidence>
<dbReference type="GO" id="GO:1903785">
    <property type="term" value="P:L-valine transmembrane transport"/>
    <property type="evidence" value="ECO:0007669"/>
    <property type="project" value="TreeGrafter"/>
</dbReference>
<dbReference type="Pfam" id="PF03591">
    <property type="entry name" value="AzlC"/>
    <property type="match status" value="1"/>
</dbReference>
<feature type="transmembrane region" description="Helical" evidence="8">
    <location>
        <begin position="68"/>
        <end position="92"/>
    </location>
</feature>
<feature type="transmembrane region" description="Helical" evidence="8">
    <location>
        <begin position="197"/>
        <end position="214"/>
    </location>
</feature>
<comment type="similarity">
    <text evidence="2">Belongs to the AzlC family.</text>
</comment>
<name>A0A1G8J5A7_9BACI</name>
<evidence type="ECO:0000256" key="3">
    <source>
        <dbReference type="ARBA" id="ARBA00022448"/>
    </source>
</evidence>
<accession>A0A1G8J5A7</accession>
<evidence type="ECO:0000256" key="2">
    <source>
        <dbReference type="ARBA" id="ARBA00010735"/>
    </source>
</evidence>
<dbReference type="EMBL" id="FNEN01000001">
    <property type="protein sequence ID" value="SDI25820.1"/>
    <property type="molecule type" value="Genomic_DNA"/>
</dbReference>
<dbReference type="Proteomes" id="UP000198853">
    <property type="component" value="Unassembled WGS sequence"/>
</dbReference>
<comment type="subcellular location">
    <subcellularLocation>
        <location evidence="1">Cell membrane</location>
        <topology evidence="1">Multi-pass membrane protein</topology>
    </subcellularLocation>
</comment>
<keyword evidence="5 8" id="KW-0812">Transmembrane</keyword>
<evidence type="ECO:0000256" key="6">
    <source>
        <dbReference type="ARBA" id="ARBA00022989"/>
    </source>
</evidence>
<dbReference type="PANTHER" id="PTHR34979">
    <property type="entry name" value="INNER MEMBRANE PROTEIN YGAZ"/>
    <property type="match status" value="1"/>
</dbReference>
<gene>
    <name evidence="9" type="ORF">SAMN04488123_1014</name>
</gene>
<protein>
    <submittedName>
        <fullName evidence="9">4-azaleucine resistance probable transporter AzlC</fullName>
    </submittedName>
</protein>
<evidence type="ECO:0000313" key="10">
    <source>
        <dbReference type="Proteomes" id="UP000198853"/>
    </source>
</evidence>
<sequence length="243" mass="25958">MREEQLQTTATASTYTEAYWQGMKLAAPVMLGYLPIAISFGVLAVQTGMSFFHSVLMSMLVYAGASQFMAVNMLAIGAVGIEIVLATFVLNLRHFVMSLSLFSSLQHIPKRWQAVLAHGITDESFALASLKRKTLGEHPSAAIFAGMFSGALGMWLIGTIAGALIGNVVPPALSASMGIALYALFIGLLVPAIRAHWKVGIVALASAGLCWLFSLYLSEGWAIVLATVIGSFTGVWVLEEDDK</sequence>
<keyword evidence="6 8" id="KW-1133">Transmembrane helix</keyword>
<organism evidence="9 10">
    <name type="scientific">Natribacillus halophilus</name>
    <dbReference type="NCBI Taxonomy" id="549003"/>
    <lineage>
        <taxon>Bacteria</taxon>
        <taxon>Bacillati</taxon>
        <taxon>Bacillota</taxon>
        <taxon>Bacilli</taxon>
        <taxon>Bacillales</taxon>
        <taxon>Bacillaceae</taxon>
        <taxon>Natribacillus</taxon>
    </lineage>
</organism>
<feature type="transmembrane region" description="Helical" evidence="8">
    <location>
        <begin position="142"/>
        <end position="166"/>
    </location>
</feature>
<dbReference type="GO" id="GO:0005886">
    <property type="term" value="C:plasma membrane"/>
    <property type="evidence" value="ECO:0007669"/>
    <property type="project" value="UniProtKB-SubCell"/>
</dbReference>
<reference evidence="9 10" key="1">
    <citation type="submission" date="2016-10" db="EMBL/GenBank/DDBJ databases">
        <authorList>
            <person name="de Groot N.N."/>
        </authorList>
    </citation>
    <scope>NUCLEOTIDE SEQUENCE [LARGE SCALE GENOMIC DNA]</scope>
    <source>
        <strain evidence="9 10">DSM 21771</strain>
    </source>
</reference>
<dbReference type="InterPro" id="IPR011606">
    <property type="entry name" value="Brnchd-chn_aa_trnsp_permease"/>
</dbReference>
<evidence type="ECO:0000256" key="5">
    <source>
        <dbReference type="ARBA" id="ARBA00022692"/>
    </source>
</evidence>
<feature type="transmembrane region" description="Helical" evidence="8">
    <location>
        <begin position="220"/>
        <end position="238"/>
    </location>
</feature>
<keyword evidence="4" id="KW-1003">Cell membrane</keyword>
<proteinExistence type="inferred from homology"/>
<feature type="transmembrane region" description="Helical" evidence="8">
    <location>
        <begin position="33"/>
        <end position="56"/>
    </location>
</feature>
<evidence type="ECO:0000256" key="1">
    <source>
        <dbReference type="ARBA" id="ARBA00004651"/>
    </source>
</evidence>
<dbReference type="OrthoDB" id="3177005at2"/>
<dbReference type="AlphaFoldDB" id="A0A1G8J5A7"/>
<feature type="transmembrane region" description="Helical" evidence="8">
    <location>
        <begin position="172"/>
        <end position="190"/>
    </location>
</feature>
<evidence type="ECO:0000256" key="8">
    <source>
        <dbReference type="SAM" id="Phobius"/>
    </source>
</evidence>